<evidence type="ECO:0000313" key="2">
    <source>
        <dbReference type="EMBL" id="SDC13547.1"/>
    </source>
</evidence>
<keyword evidence="1" id="KW-0472">Membrane</keyword>
<feature type="transmembrane region" description="Helical" evidence="1">
    <location>
        <begin position="7"/>
        <end position="23"/>
    </location>
</feature>
<evidence type="ECO:0000256" key="1">
    <source>
        <dbReference type="SAM" id="Phobius"/>
    </source>
</evidence>
<dbReference type="Proteomes" id="UP000295472">
    <property type="component" value="Unassembled WGS sequence"/>
</dbReference>
<sequence>MEYYRKAAAIFIVIITLTLPFYLEVESEVAVVEIEALIAESEYLSQLAAQDIKKEAVEAEIMSVIKESAAEYAAANNYSSVVTKHLIYKGGKNISSQLAQKIDAEN</sequence>
<dbReference type="EMBL" id="SOAA01000003">
    <property type="protein sequence ID" value="TDS33986.1"/>
    <property type="molecule type" value="Genomic_DNA"/>
</dbReference>
<dbReference type="GeneID" id="57012356"/>
<accession>A0A1G6J4D3</accession>
<dbReference type="RefSeq" id="WP_073158626.1">
    <property type="nucleotide sequence ID" value="NZ_FMYT01000002.1"/>
</dbReference>
<gene>
    <name evidence="3" type="ORF">BY453_103146</name>
    <name evidence="4" type="ORF">C7954_10934</name>
    <name evidence="2" type="ORF">SAMN04488597_102176</name>
</gene>
<keyword evidence="1" id="KW-0812">Transmembrane</keyword>
<dbReference type="AlphaFoldDB" id="A0A1G6J4D3"/>
<reference evidence="4 5" key="3">
    <citation type="submission" date="2019-03" db="EMBL/GenBank/DDBJ databases">
        <title>Subsurface microbial communities from deep shales in Ohio and West Virginia, USA.</title>
        <authorList>
            <person name="Wrighton K."/>
        </authorList>
    </citation>
    <scope>NUCLEOTIDE SEQUENCE [LARGE SCALE GENOMIC DNA]</scope>
    <source>
        <strain evidence="4 5">DSMZ 11287</strain>
    </source>
</reference>
<evidence type="ECO:0000313" key="3">
    <source>
        <dbReference type="EMBL" id="TDS33986.1"/>
    </source>
</evidence>
<dbReference type="EMBL" id="FMYT01000002">
    <property type="protein sequence ID" value="SDC13547.1"/>
    <property type="molecule type" value="Genomic_DNA"/>
</dbReference>
<dbReference type="EMBL" id="SOEF01000009">
    <property type="protein sequence ID" value="TDX45238.1"/>
    <property type="molecule type" value="Genomic_DNA"/>
</dbReference>
<evidence type="ECO:0000313" key="7">
    <source>
        <dbReference type="Proteomes" id="UP000324896"/>
    </source>
</evidence>
<organism evidence="2 7">
    <name type="scientific">Halanaerobium congolense</name>
    <dbReference type="NCBI Taxonomy" id="54121"/>
    <lineage>
        <taxon>Bacteria</taxon>
        <taxon>Bacillati</taxon>
        <taxon>Bacillota</taxon>
        <taxon>Clostridia</taxon>
        <taxon>Halanaerobiales</taxon>
        <taxon>Halanaerobiaceae</taxon>
        <taxon>Halanaerobium</taxon>
    </lineage>
</organism>
<proteinExistence type="predicted"/>
<dbReference type="Proteomes" id="UP000295758">
    <property type="component" value="Unassembled WGS sequence"/>
</dbReference>
<dbReference type="Proteomes" id="UP000324896">
    <property type="component" value="Unassembled WGS sequence"/>
</dbReference>
<name>A0A1G6J4D3_9FIRM</name>
<protein>
    <submittedName>
        <fullName evidence="2">Uncharacterized protein</fullName>
    </submittedName>
</protein>
<evidence type="ECO:0000313" key="5">
    <source>
        <dbReference type="Proteomes" id="UP000295472"/>
    </source>
</evidence>
<evidence type="ECO:0000313" key="4">
    <source>
        <dbReference type="EMBL" id="TDX45238.1"/>
    </source>
</evidence>
<dbReference type="STRING" id="54121.SAMN04515653_10846"/>
<reference evidence="3 6" key="2">
    <citation type="submission" date="2019-03" db="EMBL/GenBank/DDBJ databases">
        <title>Deep subsurface shale carbon reservoir microbial communities from Ohio and West Virginia, USA.</title>
        <authorList>
            <person name="Wrighton K."/>
        </authorList>
    </citation>
    <scope>NUCLEOTIDE SEQUENCE [LARGE SCALE GENOMIC DNA]</scope>
    <source>
        <strain evidence="3 6">UTICA-S4D12</strain>
    </source>
</reference>
<reference evidence="2 7" key="1">
    <citation type="submission" date="2016-10" db="EMBL/GenBank/DDBJ databases">
        <authorList>
            <person name="Varghese N."/>
            <person name="Submissions S."/>
        </authorList>
    </citation>
    <scope>NUCLEOTIDE SEQUENCE [LARGE SCALE GENOMIC DNA]</scope>
    <source>
        <strain evidence="2 7">WG10</strain>
    </source>
</reference>
<evidence type="ECO:0000313" key="6">
    <source>
        <dbReference type="Proteomes" id="UP000295758"/>
    </source>
</evidence>
<keyword evidence="1" id="KW-1133">Transmembrane helix</keyword>